<dbReference type="EC" id="2.3.1.286" evidence="4"/>
<dbReference type="PRINTS" id="PR00615">
    <property type="entry name" value="CCAATSUBUNTA"/>
</dbReference>
<evidence type="ECO:0000256" key="16">
    <source>
        <dbReference type="PROSITE-ProRule" id="PRU00236"/>
    </source>
</evidence>
<dbReference type="FunFam" id="2.20.28.200:FF:000003">
    <property type="entry name" value="NAD-dependent protein deacetylase SRT1"/>
    <property type="match status" value="1"/>
</dbReference>
<dbReference type="GO" id="GO:0017136">
    <property type="term" value="F:histone deacetylase activity, NAD-dependent"/>
    <property type="evidence" value="ECO:0007669"/>
    <property type="project" value="TreeGrafter"/>
</dbReference>
<dbReference type="SUPFAM" id="SSF52467">
    <property type="entry name" value="DHS-like NAD/FAD-binding domain"/>
    <property type="match status" value="1"/>
</dbReference>
<evidence type="ECO:0000259" key="18">
    <source>
        <dbReference type="PROSITE" id="PS50305"/>
    </source>
</evidence>
<evidence type="ECO:0000256" key="5">
    <source>
        <dbReference type="ARBA" id="ARBA00022679"/>
    </source>
</evidence>
<evidence type="ECO:0000256" key="6">
    <source>
        <dbReference type="ARBA" id="ARBA00022682"/>
    </source>
</evidence>
<dbReference type="FunFam" id="1.10.20.10:FF:000049">
    <property type="entry name" value="Nuclear transcription factor Y subunit B-6"/>
    <property type="match status" value="1"/>
</dbReference>
<keyword evidence="14" id="KW-0539">Nucleus</keyword>
<feature type="region of interest" description="Disordered" evidence="17">
    <location>
        <begin position="504"/>
        <end position="538"/>
    </location>
</feature>
<dbReference type="Pfam" id="PF00808">
    <property type="entry name" value="CBFD_NFYB_HMF"/>
    <property type="match status" value="1"/>
</dbReference>
<protein>
    <recommendedName>
        <fullName evidence="4">protein acetyllysine N-acetyltransferase</fullName>
        <ecNumber evidence="4">2.3.1.286</ecNumber>
    </recommendedName>
</protein>
<dbReference type="InterPro" id="IPR009072">
    <property type="entry name" value="Histone-fold"/>
</dbReference>
<keyword evidence="13" id="KW-0804">Transcription</keyword>
<name>A0A978W4Q2_ZIZJJ</name>
<feature type="binding site" evidence="16">
    <location>
        <position position="162"/>
    </location>
    <ligand>
        <name>Zn(2+)</name>
        <dbReference type="ChEBI" id="CHEBI:29105"/>
    </ligand>
</feature>
<comment type="similarity">
    <text evidence="15">Belongs to the sirtuin family. Class IV subfamily.</text>
</comment>
<keyword evidence="8 16" id="KW-0862">Zinc</keyword>
<dbReference type="PANTHER" id="PTHR11085:SF12">
    <property type="entry name" value="NAD-DEPENDENT PROTEIN DEACYLASE SIRTUIN-6"/>
    <property type="match status" value="1"/>
</dbReference>
<keyword evidence="7 16" id="KW-0479">Metal-binding</keyword>
<keyword evidence="10" id="KW-0520">NAD</keyword>
<evidence type="ECO:0000256" key="12">
    <source>
        <dbReference type="ARBA" id="ARBA00023159"/>
    </source>
</evidence>
<dbReference type="SUPFAM" id="SSF47113">
    <property type="entry name" value="Histone-fold"/>
    <property type="match status" value="1"/>
</dbReference>
<dbReference type="GO" id="GO:0003714">
    <property type="term" value="F:transcription corepressor activity"/>
    <property type="evidence" value="ECO:0007669"/>
    <property type="project" value="TreeGrafter"/>
</dbReference>
<evidence type="ECO:0000256" key="15">
    <source>
        <dbReference type="ARBA" id="ARBA00038170"/>
    </source>
</evidence>
<comment type="similarity">
    <text evidence="3">Belongs to the NFYB/HAP3 subunit family.</text>
</comment>
<dbReference type="InterPro" id="IPR026590">
    <property type="entry name" value="Ssirtuin_cat_dom"/>
</dbReference>
<accession>A0A978W4Q2</accession>
<keyword evidence="6" id="KW-0938">Abscisic acid signaling pathway</keyword>
<dbReference type="Gene3D" id="1.10.20.10">
    <property type="entry name" value="Histone, subunit A"/>
    <property type="match status" value="1"/>
</dbReference>
<evidence type="ECO:0000256" key="9">
    <source>
        <dbReference type="ARBA" id="ARBA00023015"/>
    </source>
</evidence>
<evidence type="ECO:0000256" key="3">
    <source>
        <dbReference type="ARBA" id="ARBA00009053"/>
    </source>
</evidence>
<dbReference type="CDD" id="cd22907">
    <property type="entry name" value="HFD_NFYB"/>
    <property type="match status" value="1"/>
</dbReference>
<reference evidence="19" key="1">
    <citation type="journal article" date="2021" name="Front. Plant Sci.">
        <title>Chromosome-Scale Genome Assembly for Chinese Sour Jujube and Insights Into Its Genome Evolution and Domestication Signature.</title>
        <authorList>
            <person name="Shen L.-Y."/>
            <person name="Luo H."/>
            <person name="Wang X.-L."/>
            <person name="Wang X.-M."/>
            <person name="Qiu X.-J."/>
            <person name="Liu H."/>
            <person name="Zhou S.-S."/>
            <person name="Jia K.-H."/>
            <person name="Nie S."/>
            <person name="Bao Y.-T."/>
            <person name="Zhang R.-G."/>
            <person name="Yun Q.-Z."/>
            <person name="Chai Y.-H."/>
            <person name="Lu J.-Y."/>
            <person name="Li Y."/>
            <person name="Zhao S.-W."/>
            <person name="Mao J.-F."/>
            <person name="Jia S.-G."/>
            <person name="Mao Y.-M."/>
        </authorList>
    </citation>
    <scope>NUCLEOTIDE SEQUENCE</scope>
    <source>
        <strain evidence="19">AT0</strain>
        <tissue evidence="19">Leaf</tissue>
    </source>
</reference>
<dbReference type="GO" id="GO:0005634">
    <property type="term" value="C:nucleus"/>
    <property type="evidence" value="ECO:0007669"/>
    <property type="project" value="UniProtKB-SubCell"/>
</dbReference>
<keyword evidence="5" id="KW-0808">Transferase</keyword>
<evidence type="ECO:0000256" key="7">
    <source>
        <dbReference type="ARBA" id="ARBA00022723"/>
    </source>
</evidence>
<proteinExistence type="inferred from homology"/>
<dbReference type="PANTHER" id="PTHR11085">
    <property type="entry name" value="NAD-DEPENDENT PROTEIN DEACYLASE SIRTUIN-5, MITOCHONDRIAL-RELATED"/>
    <property type="match status" value="1"/>
</dbReference>
<dbReference type="GO" id="GO:0009738">
    <property type="term" value="P:abscisic acid-activated signaling pathway"/>
    <property type="evidence" value="ECO:0007669"/>
    <property type="project" value="UniProtKB-KW"/>
</dbReference>
<comment type="caution">
    <text evidence="19">The sequence shown here is derived from an EMBL/GenBank/DDBJ whole genome shotgun (WGS) entry which is preliminary data.</text>
</comment>
<dbReference type="GO" id="GO:0000122">
    <property type="term" value="P:negative regulation of transcription by RNA polymerase II"/>
    <property type="evidence" value="ECO:0007669"/>
    <property type="project" value="TreeGrafter"/>
</dbReference>
<evidence type="ECO:0000256" key="14">
    <source>
        <dbReference type="ARBA" id="ARBA00023242"/>
    </source>
</evidence>
<dbReference type="Proteomes" id="UP000813462">
    <property type="component" value="Unassembled WGS sequence"/>
</dbReference>
<dbReference type="PROSITE" id="PS00685">
    <property type="entry name" value="NFYB_HAP3"/>
    <property type="match status" value="1"/>
</dbReference>
<dbReference type="GO" id="GO:0046872">
    <property type="term" value="F:metal ion binding"/>
    <property type="evidence" value="ECO:0007669"/>
    <property type="project" value="UniProtKB-KW"/>
</dbReference>
<sequence length="727" mass="79809">MSLGYAEKLSYIEDVGKVGMTEYFDPPHVLQEKVERLAMLLKKSKHLVVFTGAGISTSCGIPDFRGPKGIWTLQAIDLALLVRPGGLHQGSVQLREGKALPEASLPFHRAMPSLTHMALVELERAGILKFVISQNVDGFHLRSGIPREKLAELHGNSFMETCSSCGIEYLRDFEVETIGLKETSRRCSDNKCGARLKDTVLDWEDALPKKEMNLAEKHCRMADVVLCLGTSLQITPACNLPLKSLRGGGKIVIVNLQKTPKDKKASLVIHGLVDKVILGAMDVLNMQIPPFVRIDLFQIILTEALSIDKKYVNWTLRVASVHGQKAPLPFIKSVEVSFLDSQDYKAAILDKEPFQLKSDGCGCSSTEINIPIDFQVPADCFRLDRDAIFQKLRETAIQDSCCGQNAVIEKKTILSPNSEVTVYAIITNIVRYNKTSKSTEADSLSNGDVKRRIDRENVYVLNGASRPTPGVLDRPPVSPGKGILACPIKRGSLKPAILGFSLRTPTNNTTTDDTTKTATGAGDGAGNSTTNTTNNPQEPERALVCMVREQDQYMPIANVIRIMRRILPSHAKISDDAKETIQECVSEYISFVTGEANERCQREQRKTVTAEDILWAMGKLGFDDYVQPLTLFLSRYRDSESDRTSVRVEPPAATFVRRGAAAAEYGPVQVGVHGPYVPGFHVGHYPNVFDAPASAMGGYYRDESGGAGTGSSSQNAMANFDPFAHFK</sequence>
<dbReference type="EMBL" id="JAEACU010000001">
    <property type="protein sequence ID" value="KAH7546936.1"/>
    <property type="molecule type" value="Genomic_DNA"/>
</dbReference>
<keyword evidence="12" id="KW-0010">Activator</keyword>
<evidence type="ECO:0000313" key="20">
    <source>
        <dbReference type="Proteomes" id="UP000813462"/>
    </source>
</evidence>
<dbReference type="PROSITE" id="PS50305">
    <property type="entry name" value="SIRTUIN"/>
    <property type="match status" value="1"/>
</dbReference>
<dbReference type="GO" id="GO:0043565">
    <property type="term" value="F:sequence-specific DNA binding"/>
    <property type="evidence" value="ECO:0007669"/>
    <property type="project" value="InterPro"/>
</dbReference>
<keyword evidence="9" id="KW-0805">Transcription regulation</keyword>
<comment type="cofactor">
    <cofactor evidence="1">
        <name>Zn(2+)</name>
        <dbReference type="ChEBI" id="CHEBI:29105"/>
    </cofactor>
</comment>
<dbReference type="Gene3D" id="3.40.50.1220">
    <property type="entry name" value="TPP-binding domain"/>
    <property type="match status" value="1"/>
</dbReference>
<evidence type="ECO:0000256" key="4">
    <source>
        <dbReference type="ARBA" id="ARBA00012928"/>
    </source>
</evidence>
<feature type="binding site" evidence="16">
    <location>
        <position position="165"/>
    </location>
    <ligand>
        <name>Zn(2+)</name>
        <dbReference type="ChEBI" id="CHEBI:29105"/>
    </ligand>
</feature>
<feature type="active site" description="Proton acceptor" evidence="16">
    <location>
        <position position="154"/>
    </location>
</feature>
<dbReference type="GO" id="GO:0046982">
    <property type="term" value="F:protein heterodimerization activity"/>
    <property type="evidence" value="ECO:0007669"/>
    <property type="project" value="InterPro"/>
</dbReference>
<dbReference type="AlphaFoldDB" id="A0A978W4Q2"/>
<dbReference type="InterPro" id="IPR003956">
    <property type="entry name" value="Transcrpt_fac_NFYB/HAP3_CS"/>
</dbReference>
<dbReference type="InterPro" id="IPR029035">
    <property type="entry name" value="DHS-like_NAD/FAD-binding_dom"/>
</dbReference>
<dbReference type="InterPro" id="IPR003000">
    <property type="entry name" value="Sirtuin"/>
</dbReference>
<dbReference type="CDD" id="cd01410">
    <property type="entry name" value="SIRT7"/>
    <property type="match status" value="1"/>
</dbReference>
<feature type="binding site" evidence="16">
    <location>
        <position position="192"/>
    </location>
    <ligand>
        <name>Zn(2+)</name>
        <dbReference type="ChEBI" id="CHEBI:29105"/>
    </ligand>
</feature>
<evidence type="ECO:0000256" key="10">
    <source>
        <dbReference type="ARBA" id="ARBA00023027"/>
    </source>
</evidence>
<evidence type="ECO:0000256" key="17">
    <source>
        <dbReference type="SAM" id="MobiDB-lite"/>
    </source>
</evidence>
<comment type="subcellular location">
    <subcellularLocation>
        <location evidence="2">Nucleus</location>
    </subcellularLocation>
</comment>
<gene>
    <name evidence="19" type="ORF">FEM48_Zijuj01G0253600</name>
</gene>
<feature type="domain" description="Deacetylase sirtuin-type" evidence="18">
    <location>
        <begin position="27"/>
        <end position="287"/>
    </location>
</feature>
<feature type="compositionally biased region" description="Low complexity" evidence="17">
    <location>
        <begin position="504"/>
        <end position="535"/>
    </location>
</feature>
<evidence type="ECO:0000256" key="1">
    <source>
        <dbReference type="ARBA" id="ARBA00001947"/>
    </source>
</evidence>
<dbReference type="InterPro" id="IPR003958">
    <property type="entry name" value="CBFA_NFYB_domain"/>
</dbReference>
<dbReference type="GO" id="GO:0070403">
    <property type="term" value="F:NAD+ binding"/>
    <property type="evidence" value="ECO:0007669"/>
    <property type="project" value="InterPro"/>
</dbReference>
<dbReference type="InterPro" id="IPR050134">
    <property type="entry name" value="NAD-dep_sirtuin_deacylases"/>
</dbReference>
<dbReference type="Gene3D" id="2.20.28.200">
    <property type="match status" value="1"/>
</dbReference>
<evidence type="ECO:0000313" key="19">
    <source>
        <dbReference type="EMBL" id="KAH7546936.1"/>
    </source>
</evidence>
<evidence type="ECO:0000256" key="13">
    <source>
        <dbReference type="ARBA" id="ARBA00023163"/>
    </source>
</evidence>
<evidence type="ECO:0000256" key="8">
    <source>
        <dbReference type="ARBA" id="ARBA00022833"/>
    </source>
</evidence>
<dbReference type="Pfam" id="PF02146">
    <property type="entry name" value="SIR2"/>
    <property type="match status" value="1"/>
</dbReference>
<feature type="binding site" evidence="16">
    <location>
        <position position="187"/>
    </location>
    <ligand>
        <name>Zn(2+)</name>
        <dbReference type="ChEBI" id="CHEBI:29105"/>
    </ligand>
</feature>
<evidence type="ECO:0000256" key="2">
    <source>
        <dbReference type="ARBA" id="ARBA00004123"/>
    </source>
</evidence>
<evidence type="ECO:0000256" key="11">
    <source>
        <dbReference type="ARBA" id="ARBA00023125"/>
    </source>
</evidence>
<keyword evidence="11" id="KW-0238">DNA-binding</keyword>
<organism evidence="19 20">
    <name type="scientific">Ziziphus jujuba var. spinosa</name>
    <dbReference type="NCBI Taxonomy" id="714518"/>
    <lineage>
        <taxon>Eukaryota</taxon>
        <taxon>Viridiplantae</taxon>
        <taxon>Streptophyta</taxon>
        <taxon>Embryophyta</taxon>
        <taxon>Tracheophyta</taxon>
        <taxon>Spermatophyta</taxon>
        <taxon>Magnoliopsida</taxon>
        <taxon>eudicotyledons</taxon>
        <taxon>Gunneridae</taxon>
        <taxon>Pentapetalae</taxon>
        <taxon>rosids</taxon>
        <taxon>fabids</taxon>
        <taxon>Rosales</taxon>
        <taxon>Rhamnaceae</taxon>
        <taxon>Paliureae</taxon>
        <taxon>Ziziphus</taxon>
    </lineage>
</organism>